<dbReference type="SUPFAM" id="SSF48452">
    <property type="entry name" value="TPR-like"/>
    <property type="match status" value="1"/>
</dbReference>
<dbReference type="AlphaFoldDB" id="A0A2V1IWJ5"/>
<feature type="region of interest" description="Disordered" evidence="2">
    <location>
        <begin position="536"/>
        <end position="570"/>
    </location>
</feature>
<feature type="compositionally biased region" description="Acidic residues" evidence="2">
    <location>
        <begin position="921"/>
        <end position="937"/>
    </location>
</feature>
<evidence type="ECO:0000313" key="3">
    <source>
        <dbReference type="EMBL" id="PWB07757.1"/>
    </source>
</evidence>
<reference evidence="4" key="1">
    <citation type="submission" date="2018-02" db="EMBL/GenBank/DDBJ databases">
        <authorList>
            <person name="Clavel T."/>
            <person name="Strowig T."/>
        </authorList>
    </citation>
    <scope>NUCLEOTIDE SEQUENCE [LARGE SCALE GENOMIC DNA]</scope>
    <source>
        <strain evidence="4">DSM 100764</strain>
    </source>
</reference>
<sequence length="944" mass="106205">MMRLLLWIMAIAVLLAAGGCSTRKNTAANRQYQSFITRYNILFNGDEHYRQTLADMERSYDDDFTRLLPVHPAEARRDPKAPQPQGDFGRSIEKAQKAIRVRSIKKKPRRQAGRRSDPEYRKWMQREEYNPYLHNAWMLLGRSRYMNGEFLPAATTFMYVANHFSWLPQTVAEARIWQARSYLAEGWTGEAEATLGRVRESDLTSDELRHQYALAQAEAAIARRDWQSAAAPLRQAAATAKGAQKTRLTYLLGQVMLAGGDKAGAAEAFRRVEKSSSAAYPMRFNARIRRSETTGLDAMSADRLRNELKALGRMTSYGRNARYLDQIHYAAGNIHIALGDTAMAMHSYALAAEKSERRGVDMALARLALGRLYFERADYDHAQPCYAEAVALLPETFEGIRQIRDRSDVLDELAVYSRTVSLNDSLLRLADMPETDRLKAIDAIIERLRREEQAKAEEEERQQREAEAADNSAGIAASTTSGNASAPTAFTRQSGDGSWYFYNRQAIEAGRAEFRRRWGTRKPEDNWRRSDKAAYAAIDDTDTNDAKPDTTATDDPQGAQSATAASDPHERAYYLAQIPADSLSRKKAHDAIQEGLFNLGLILKDKLDDYTEARRHWNRLLRQYPDNIYRPELYHNLYPMAARIGDNAEAERWRLLMAGEFADTPLGKAMANPDYLRDLKEMHSRQEQLYAAAYEAYLANDNDSVRSAAEYARTHYPTSQILPKFLFIDALTYATQGDAGEFRSRLKHLVETYPQADMAPLAAGWLRESLKGRKINSSGTNVRGMIWATRLTNDSTMLAAATDSLSGISFERDADAPHLVVLAFAVDTINPNILLYNVARYNFATFAVRDFDLEPMQFGPLGLLAVKGFADRAEASRYLTMMLADPDSGITPEVRPIVISQPDFTRLIGAGLSLDDYLNGEEEEGEELSELSEEIGDEGGSNMR</sequence>
<dbReference type="InterPro" id="IPR019734">
    <property type="entry name" value="TPR_rpt"/>
</dbReference>
<comment type="caution">
    <text evidence="3">The sequence shown here is derived from an EMBL/GenBank/DDBJ whole genome shotgun (WGS) entry which is preliminary data.</text>
</comment>
<evidence type="ECO:0008006" key="5">
    <source>
        <dbReference type="Google" id="ProtNLM"/>
    </source>
</evidence>
<dbReference type="EMBL" id="PUBV01000010">
    <property type="protein sequence ID" value="PWB07757.1"/>
    <property type="molecule type" value="Genomic_DNA"/>
</dbReference>
<proteinExistence type="predicted"/>
<feature type="repeat" description="TPR" evidence="1">
    <location>
        <begin position="363"/>
        <end position="396"/>
    </location>
</feature>
<dbReference type="PROSITE" id="PS51257">
    <property type="entry name" value="PROKAR_LIPOPROTEIN"/>
    <property type="match status" value="1"/>
</dbReference>
<name>A0A2V1IWJ5_9BACT</name>
<dbReference type="Proteomes" id="UP000244925">
    <property type="component" value="Unassembled WGS sequence"/>
</dbReference>
<dbReference type="Pfam" id="PF13174">
    <property type="entry name" value="TPR_6"/>
    <property type="match status" value="1"/>
</dbReference>
<feature type="compositionally biased region" description="Polar residues" evidence="2">
    <location>
        <begin position="477"/>
        <end position="490"/>
    </location>
</feature>
<gene>
    <name evidence="3" type="ORF">C5O25_06375</name>
</gene>
<evidence type="ECO:0000313" key="4">
    <source>
        <dbReference type="Proteomes" id="UP000244925"/>
    </source>
</evidence>
<keyword evidence="4" id="KW-1185">Reference proteome</keyword>
<feature type="region of interest" description="Disordered" evidence="2">
    <location>
        <begin position="454"/>
        <end position="490"/>
    </location>
</feature>
<dbReference type="SMART" id="SM00028">
    <property type="entry name" value="TPR"/>
    <property type="match status" value="3"/>
</dbReference>
<evidence type="ECO:0000256" key="1">
    <source>
        <dbReference type="PROSITE-ProRule" id="PRU00339"/>
    </source>
</evidence>
<protein>
    <recommendedName>
        <fullName evidence="5">Tetratricopeptide repeat protein</fullName>
    </recommendedName>
</protein>
<dbReference type="InterPro" id="IPR011990">
    <property type="entry name" value="TPR-like_helical_dom_sf"/>
</dbReference>
<feature type="compositionally biased region" description="Basic and acidic residues" evidence="2">
    <location>
        <begin position="454"/>
        <end position="467"/>
    </location>
</feature>
<accession>A0A2V1IWJ5</accession>
<keyword evidence="1" id="KW-0802">TPR repeat</keyword>
<organism evidence="3 4">
    <name type="scientific">Paramuribaculum intestinale</name>
    <dbReference type="NCBI Taxonomy" id="2094151"/>
    <lineage>
        <taxon>Bacteria</taxon>
        <taxon>Pseudomonadati</taxon>
        <taxon>Bacteroidota</taxon>
        <taxon>Bacteroidia</taxon>
        <taxon>Bacteroidales</taxon>
        <taxon>Muribaculaceae</taxon>
        <taxon>Paramuribaculum</taxon>
    </lineage>
</organism>
<evidence type="ECO:0000256" key="2">
    <source>
        <dbReference type="SAM" id="MobiDB-lite"/>
    </source>
</evidence>
<feature type="region of interest" description="Disordered" evidence="2">
    <location>
        <begin position="921"/>
        <end position="944"/>
    </location>
</feature>
<dbReference type="RefSeq" id="WP_107035903.1">
    <property type="nucleotide sequence ID" value="NZ_PUBV01000010.1"/>
</dbReference>
<dbReference type="PROSITE" id="PS50005">
    <property type="entry name" value="TPR"/>
    <property type="match status" value="1"/>
</dbReference>
<dbReference type="Gene3D" id="1.25.40.10">
    <property type="entry name" value="Tetratricopeptide repeat domain"/>
    <property type="match status" value="3"/>
</dbReference>